<reference evidence="2 3" key="1">
    <citation type="submission" date="2015-09" db="EMBL/GenBank/DDBJ databases">
        <title>Genome of Desulfovibrio dechloracetivorans BerOc1, a mercury methylating strain isolated from highly hydrocarbons and metals contaminated coastal sediments.</title>
        <authorList>
            <person name="Goni Urriza M."/>
            <person name="Gassie C."/>
            <person name="Bouchez O."/>
            <person name="Klopp C."/>
            <person name="Ranchou-Peyruse A."/>
            <person name="Remy G."/>
        </authorList>
    </citation>
    <scope>NUCLEOTIDE SEQUENCE [LARGE SCALE GENOMIC DNA]</scope>
    <source>
        <strain evidence="2 3">BerOc1</strain>
    </source>
</reference>
<dbReference type="OrthoDB" id="5459227at2"/>
<dbReference type="Gene3D" id="1.10.10.10">
    <property type="entry name" value="Winged helix-like DNA-binding domain superfamily/Winged helix DNA-binding domain"/>
    <property type="match status" value="1"/>
</dbReference>
<dbReference type="InterPro" id="IPR014793">
    <property type="entry name" value="DsrD"/>
</dbReference>
<dbReference type="InterPro" id="IPR036390">
    <property type="entry name" value="WH_DNA-bd_sf"/>
</dbReference>
<dbReference type="AlphaFoldDB" id="A0A1J5N4C6"/>
<evidence type="ECO:0000313" key="2">
    <source>
        <dbReference type="EMBL" id="OIQ50475.1"/>
    </source>
</evidence>
<protein>
    <submittedName>
        <fullName evidence="2">Dissimilatory sulfite reductase D (DsrD)</fullName>
    </submittedName>
</protein>
<dbReference type="RefSeq" id="WP_071545912.1">
    <property type="nucleotide sequence ID" value="NZ_LKAQ01000004.1"/>
</dbReference>
<name>A0A1J5N4C6_9BACT</name>
<dbReference type="Pfam" id="PF08679">
    <property type="entry name" value="DsrD"/>
    <property type="match status" value="1"/>
</dbReference>
<evidence type="ECO:0000313" key="3">
    <source>
        <dbReference type="Proteomes" id="UP000181901"/>
    </source>
</evidence>
<feature type="domain" description="Dissimilatory sulphite reductase D" evidence="1">
    <location>
        <begin position="9"/>
        <end position="71"/>
    </location>
</feature>
<accession>A0A1J5N4C6</accession>
<dbReference type="SUPFAM" id="SSF46785">
    <property type="entry name" value="Winged helix' DNA-binding domain"/>
    <property type="match status" value="1"/>
</dbReference>
<organism evidence="2 3">
    <name type="scientific">Pseudodesulfovibrio hydrargyri</name>
    <dbReference type="NCBI Taxonomy" id="2125990"/>
    <lineage>
        <taxon>Bacteria</taxon>
        <taxon>Pseudomonadati</taxon>
        <taxon>Thermodesulfobacteriota</taxon>
        <taxon>Desulfovibrionia</taxon>
        <taxon>Desulfovibrionales</taxon>
        <taxon>Desulfovibrionaceae</taxon>
    </lineage>
</organism>
<comment type="caution">
    <text evidence="2">The sequence shown here is derived from an EMBL/GenBank/DDBJ whole genome shotgun (WGS) entry which is preliminary data.</text>
</comment>
<keyword evidence="3" id="KW-1185">Reference proteome</keyword>
<dbReference type="Proteomes" id="UP000181901">
    <property type="component" value="Unassembled WGS sequence"/>
</dbReference>
<proteinExistence type="predicted"/>
<dbReference type="EMBL" id="LKAQ01000004">
    <property type="protein sequence ID" value="OIQ50475.1"/>
    <property type="molecule type" value="Genomic_DNA"/>
</dbReference>
<sequence length="82" mass="9186">MALDPEAGKAEILKFCEEKSASKTKFYFNDFTKLFPDEKSRAVKKLLTELVQEEKMVFWSSGSTTMYGLAGVGKQAHSEGED</sequence>
<evidence type="ECO:0000259" key="1">
    <source>
        <dbReference type="Pfam" id="PF08679"/>
    </source>
</evidence>
<gene>
    <name evidence="2" type="ORF">BerOc1_02413</name>
</gene>
<dbReference type="InterPro" id="IPR036388">
    <property type="entry name" value="WH-like_DNA-bd_sf"/>
</dbReference>